<keyword evidence="2" id="KW-0711">Selenium</keyword>
<dbReference type="Proteomes" id="UP001303046">
    <property type="component" value="Unassembled WGS sequence"/>
</dbReference>
<evidence type="ECO:0000256" key="2">
    <source>
        <dbReference type="ARBA" id="ARBA00023266"/>
    </source>
</evidence>
<name>A0ABR1DJM1_NECAM</name>
<comment type="caution">
    <text evidence="3">The sequence shown here is derived from an EMBL/GenBank/DDBJ whole genome shotgun (WGS) entry which is preliminary data.</text>
</comment>
<dbReference type="InterPro" id="IPR008826">
    <property type="entry name" value="Se-bd"/>
</dbReference>
<dbReference type="EMBL" id="JAVFWL010000004">
    <property type="protein sequence ID" value="KAK6750658.1"/>
    <property type="molecule type" value="Genomic_DNA"/>
</dbReference>
<gene>
    <name evidence="3" type="primary">Necator_chrIV.g15854</name>
    <name evidence="3" type="ORF">RB195_002559</name>
</gene>
<dbReference type="PANTHER" id="PTHR23300:SF3">
    <property type="entry name" value="SELENIUM-BINDING PROTEIN-RELATED"/>
    <property type="match status" value="1"/>
</dbReference>
<reference evidence="3 4" key="1">
    <citation type="submission" date="2023-08" db="EMBL/GenBank/DDBJ databases">
        <title>A Necator americanus chromosomal reference genome.</title>
        <authorList>
            <person name="Ilik V."/>
            <person name="Petrzelkova K.J."/>
            <person name="Pardy F."/>
            <person name="Fuh T."/>
            <person name="Niatou-Singa F.S."/>
            <person name="Gouil Q."/>
            <person name="Baker L."/>
            <person name="Ritchie M.E."/>
            <person name="Jex A.R."/>
            <person name="Gazzola D."/>
            <person name="Li H."/>
            <person name="Toshio Fujiwara R."/>
            <person name="Zhan B."/>
            <person name="Aroian R.V."/>
            <person name="Pafco B."/>
            <person name="Schwarz E.M."/>
        </authorList>
    </citation>
    <scope>NUCLEOTIDE SEQUENCE [LARGE SCALE GENOMIC DNA]</scope>
    <source>
        <strain evidence="3 4">Aroian</strain>
        <tissue evidence="3">Whole animal</tissue>
    </source>
</reference>
<dbReference type="Pfam" id="PF05694">
    <property type="entry name" value="SBP56"/>
    <property type="match status" value="1"/>
</dbReference>
<protein>
    <recommendedName>
        <fullName evidence="5">Selenium binding protein</fullName>
    </recommendedName>
</protein>
<dbReference type="SUPFAM" id="SSF63825">
    <property type="entry name" value="YWTD domain"/>
    <property type="match status" value="1"/>
</dbReference>
<keyword evidence="4" id="KW-1185">Reference proteome</keyword>
<comment type="similarity">
    <text evidence="1">Belongs to the selenium-binding protein family.</text>
</comment>
<evidence type="ECO:0000256" key="1">
    <source>
        <dbReference type="ARBA" id="ARBA00005606"/>
    </source>
</evidence>
<evidence type="ECO:0000313" key="3">
    <source>
        <dbReference type="EMBL" id="KAK6750658.1"/>
    </source>
</evidence>
<sequence length="582" mass="65385">MGVCMSQEEEIRHLTLNAQPNYIKTDKKDPKIAPEHTIYNYDSSKQDREKLAVLNCPHSVGFHPDRLVIVDLDENSASYCKKDGIENELVLTTDNVPHLRELAPSVSEVGRQRVAHFGYIDKLHLSFYLVVERSHVGIPFTSDCRKSVVSVLTFPDVNDEPGRINWTRSARSLETMSQTARTHMVVPCMNSNRVYIVEVDENEMKLVKTIGPELLKHYDISCPYAVHVLPLKGAPVHIATMGDTYGNGKGDFLLIDRNSFEIRERHNRTGFTGFGGDFSFQTRRNLLIASEWGHPRLFRDGFTRSEIENVSESFGSQLHVWQISPGILKESIDLGPFDGCLITTVRFLHNPECNHAFACSAVGSSVFHLYMNSLTEKWSADKVFQVKTIQVENWLSPEMPALLTDLVISMEDRFAYVAGWLHGCIWQLDISDPFRISVLTKVVLGGLLGGISEAFVKSPLLFQIGQPREFGFPEMGKSTPRTPRVATTIRGTNFRGGPAFLQLSVDGKRLYVGNSFYKQWDSQFYPELIANGGQIARIDIGGGGRMSLSDSFLIDLKDMEGGPYLARDLRFFNGDSTSDNFL</sequence>
<evidence type="ECO:0008006" key="5">
    <source>
        <dbReference type="Google" id="ProtNLM"/>
    </source>
</evidence>
<dbReference type="PANTHER" id="PTHR23300">
    <property type="entry name" value="METHANETHIOL OXIDASE"/>
    <property type="match status" value="1"/>
</dbReference>
<accession>A0ABR1DJM1</accession>
<organism evidence="3 4">
    <name type="scientific">Necator americanus</name>
    <name type="common">Human hookworm</name>
    <dbReference type="NCBI Taxonomy" id="51031"/>
    <lineage>
        <taxon>Eukaryota</taxon>
        <taxon>Metazoa</taxon>
        <taxon>Ecdysozoa</taxon>
        <taxon>Nematoda</taxon>
        <taxon>Chromadorea</taxon>
        <taxon>Rhabditida</taxon>
        <taxon>Rhabditina</taxon>
        <taxon>Rhabditomorpha</taxon>
        <taxon>Strongyloidea</taxon>
        <taxon>Ancylostomatidae</taxon>
        <taxon>Bunostominae</taxon>
        <taxon>Necator</taxon>
    </lineage>
</organism>
<evidence type="ECO:0000313" key="4">
    <source>
        <dbReference type="Proteomes" id="UP001303046"/>
    </source>
</evidence>
<proteinExistence type="inferred from homology"/>
<dbReference type="SUPFAM" id="SSF75011">
    <property type="entry name" value="3-carboxy-cis,cis-mucoante lactonizing enzyme"/>
    <property type="match status" value="1"/>
</dbReference>